<dbReference type="InterPro" id="IPR055720">
    <property type="entry name" value="DUF7296"/>
</dbReference>
<dbReference type="GeneID" id="64472188"/>
<gene>
    <name evidence="2" type="primary">66</name>
    <name evidence="2" type="ORF">SEA_SAFTANT_66</name>
</gene>
<proteinExistence type="predicted"/>
<keyword evidence="3" id="KW-1185">Reference proteome</keyword>
<evidence type="ECO:0000259" key="1">
    <source>
        <dbReference type="Pfam" id="PF23969"/>
    </source>
</evidence>
<dbReference type="Proteomes" id="UP000327512">
    <property type="component" value="Segment"/>
</dbReference>
<evidence type="ECO:0000313" key="3">
    <source>
        <dbReference type="Proteomes" id="UP000327512"/>
    </source>
</evidence>
<sequence length="123" mass="13253">MPFFEYNQNNSGGSFDIDPDAGISTVVIVEADNAAEADAKAEEIGLYFDGDGDCPCCGDRWYAQDGGWKDDAGDPVPSIYGEPISDIDFSSSYRSRWTGGAPEVYVHFSNGTVQGYGFIGKQL</sequence>
<dbReference type="Pfam" id="PF23969">
    <property type="entry name" value="DUF7296"/>
    <property type="match status" value="1"/>
</dbReference>
<dbReference type="RefSeq" id="YP_010056246.1">
    <property type="nucleotide sequence ID" value="NC_054675.1"/>
</dbReference>
<reference evidence="2 3" key="1">
    <citation type="submission" date="2019-07" db="EMBL/GenBank/DDBJ databases">
        <authorList>
            <person name="Gordon L.L."/>
            <person name="Schein S.C."/>
            <person name="Shalon N."/>
            <person name="Whiting F."/>
            <person name="Shaffer C.D."/>
            <person name="Weston-Hafer K.A."/>
            <person name="Garlena R.A."/>
            <person name="Russell D.A."/>
            <person name="Pope W.H."/>
            <person name="Jacobs-Sera D."/>
            <person name="Hendrix R.W."/>
            <person name="Hatfull G.F."/>
        </authorList>
    </citation>
    <scope>NUCLEOTIDE SEQUENCE [LARGE SCALE GENOMIC DNA]</scope>
</reference>
<dbReference type="EMBL" id="MN204498">
    <property type="protein sequence ID" value="QEQ94098.1"/>
    <property type="molecule type" value="Genomic_DNA"/>
</dbReference>
<protein>
    <recommendedName>
        <fullName evidence="1">DUF7296 domain-containing protein</fullName>
    </recommendedName>
</protein>
<feature type="domain" description="DUF7296" evidence="1">
    <location>
        <begin position="1"/>
        <end position="118"/>
    </location>
</feature>
<organism evidence="2 3">
    <name type="scientific">Streptomyces phage Saftant</name>
    <dbReference type="NCBI Taxonomy" id="2601693"/>
    <lineage>
        <taxon>Viruses</taxon>
        <taxon>Duplodnaviria</taxon>
        <taxon>Heunggongvirae</taxon>
        <taxon>Uroviricota</taxon>
        <taxon>Caudoviricetes</taxon>
        <taxon>Arquatrovirinae</taxon>
        <taxon>Camvirus</taxon>
        <taxon>Camvirus saftant</taxon>
    </lineage>
</organism>
<evidence type="ECO:0000313" key="2">
    <source>
        <dbReference type="EMBL" id="QEQ94098.1"/>
    </source>
</evidence>
<name>A0A5J6D896_9CAUD</name>
<dbReference type="KEGG" id="vg:64472188"/>
<accession>A0A5J6D896</accession>